<dbReference type="EMBL" id="MIGC01004397">
    <property type="protein sequence ID" value="PHJ18114.1"/>
    <property type="molecule type" value="Genomic_DNA"/>
</dbReference>
<reference evidence="2 3" key="1">
    <citation type="journal article" date="2017" name="Int. J. Parasitol.">
        <title>The genome of the protozoan parasite Cystoisospora suis and a reverse vaccinology approach to identify vaccine candidates.</title>
        <authorList>
            <person name="Palmieri N."/>
            <person name="Shrestha A."/>
            <person name="Ruttkowski B."/>
            <person name="Beck T."/>
            <person name="Vogl C."/>
            <person name="Tomley F."/>
            <person name="Blake D.P."/>
            <person name="Joachim A."/>
        </authorList>
    </citation>
    <scope>NUCLEOTIDE SEQUENCE [LARGE SCALE GENOMIC DNA]</scope>
    <source>
        <strain evidence="2 3">Wien I</strain>
    </source>
</reference>
<evidence type="ECO:0000256" key="1">
    <source>
        <dbReference type="SAM" id="MobiDB-lite"/>
    </source>
</evidence>
<gene>
    <name evidence="2" type="ORF">CSUI_008056</name>
</gene>
<feature type="compositionally biased region" description="Low complexity" evidence="1">
    <location>
        <begin position="40"/>
        <end position="64"/>
    </location>
</feature>
<dbReference type="VEuPathDB" id="ToxoDB:CSUI_008056"/>
<dbReference type="AlphaFoldDB" id="A0A2C6KNR3"/>
<dbReference type="GeneID" id="94431406"/>
<feature type="compositionally biased region" description="Low complexity" evidence="1">
    <location>
        <begin position="104"/>
        <end position="119"/>
    </location>
</feature>
<dbReference type="Proteomes" id="UP000221165">
    <property type="component" value="Unassembled WGS sequence"/>
</dbReference>
<protein>
    <submittedName>
        <fullName evidence="2">Zinc c3hc4 type (Ring finger) domain-containing protein</fullName>
    </submittedName>
</protein>
<feature type="compositionally biased region" description="Pro residues" evidence="1">
    <location>
        <begin position="126"/>
        <end position="137"/>
    </location>
</feature>
<proteinExistence type="predicted"/>
<feature type="compositionally biased region" description="Basic and acidic residues" evidence="1">
    <location>
        <begin position="68"/>
        <end position="98"/>
    </location>
</feature>
<name>A0A2C6KNR3_9APIC</name>
<organism evidence="2 3">
    <name type="scientific">Cystoisospora suis</name>
    <dbReference type="NCBI Taxonomy" id="483139"/>
    <lineage>
        <taxon>Eukaryota</taxon>
        <taxon>Sar</taxon>
        <taxon>Alveolata</taxon>
        <taxon>Apicomplexa</taxon>
        <taxon>Conoidasida</taxon>
        <taxon>Coccidia</taxon>
        <taxon>Eucoccidiorida</taxon>
        <taxon>Eimeriorina</taxon>
        <taxon>Sarcocystidae</taxon>
        <taxon>Cystoisospora</taxon>
    </lineage>
</organism>
<evidence type="ECO:0000313" key="3">
    <source>
        <dbReference type="Proteomes" id="UP000221165"/>
    </source>
</evidence>
<accession>A0A2C6KNR3</accession>
<feature type="region of interest" description="Disordered" evidence="1">
    <location>
        <begin position="35"/>
        <end position="137"/>
    </location>
</feature>
<comment type="caution">
    <text evidence="2">The sequence shown here is derived from an EMBL/GenBank/DDBJ whole genome shotgun (WGS) entry which is preliminary data.</text>
</comment>
<evidence type="ECO:0000313" key="2">
    <source>
        <dbReference type="EMBL" id="PHJ18114.1"/>
    </source>
</evidence>
<dbReference type="RefSeq" id="XP_067919824.1">
    <property type="nucleotide sequence ID" value="XM_068068195.1"/>
</dbReference>
<sequence length="285" mass="31504">MILSTAKWWRTLFGSDSPSPTHMFNHANTSIDCKNRRYGSSSSSSSSSLPSSPLASSSFSSSVSQEGGSRRDRQTGERIREDERKKEGEEARAERTDRSQPLQGSDPSVSSSSVAGDPSLVNSSASPPPPCHLPVLPTPLPSSKQLTLRYETLPVLLFELQLRDRVYAAERNVGISQSPVEQIGFLSLEFRSDVGIQWHFYRQRPPGLEATENEGGTSVVVSASLSSVESASRCFQETLRFLEDVRDREYHPTKWSSWDFVDSLLTRCAPEEAADLLTLPIAELH</sequence>
<dbReference type="OrthoDB" id="6105938at2759"/>
<keyword evidence="3" id="KW-1185">Reference proteome</keyword>